<feature type="coiled-coil region" evidence="1">
    <location>
        <begin position="331"/>
        <end position="364"/>
    </location>
</feature>
<feature type="region of interest" description="Disordered" evidence="2">
    <location>
        <begin position="430"/>
        <end position="483"/>
    </location>
</feature>
<feature type="compositionally biased region" description="Polar residues" evidence="2">
    <location>
        <begin position="1"/>
        <end position="12"/>
    </location>
</feature>
<evidence type="ECO:0000313" key="3">
    <source>
        <dbReference type="EMBL" id="GBE78302.1"/>
    </source>
</evidence>
<gene>
    <name evidence="3" type="ORF">SCP_0111860</name>
</gene>
<reference evidence="3 4" key="1">
    <citation type="journal article" date="2018" name="Sci. Rep.">
        <title>Genome sequence of the cauliflower mushroom Sparassis crispa (Hanabiratake) and its association with beneficial usage.</title>
        <authorList>
            <person name="Kiyama R."/>
            <person name="Furutani Y."/>
            <person name="Kawaguchi K."/>
            <person name="Nakanishi T."/>
        </authorList>
    </citation>
    <scope>NUCLEOTIDE SEQUENCE [LARGE SCALE GENOMIC DNA]</scope>
</reference>
<proteinExistence type="predicted"/>
<dbReference type="EMBL" id="BFAD01000001">
    <property type="protein sequence ID" value="GBE78302.1"/>
    <property type="molecule type" value="Genomic_DNA"/>
</dbReference>
<dbReference type="AlphaFoldDB" id="A0A401G815"/>
<accession>A0A401G815</accession>
<feature type="compositionally biased region" description="Polar residues" evidence="2">
    <location>
        <begin position="464"/>
        <end position="483"/>
    </location>
</feature>
<feature type="compositionally biased region" description="Low complexity" evidence="2">
    <location>
        <begin position="37"/>
        <end position="46"/>
    </location>
</feature>
<comment type="caution">
    <text evidence="3">The sequence shown here is derived from an EMBL/GenBank/DDBJ whole genome shotgun (WGS) entry which is preliminary data.</text>
</comment>
<feature type="compositionally biased region" description="Basic and acidic residues" evidence="2">
    <location>
        <begin position="430"/>
        <end position="445"/>
    </location>
</feature>
<sequence>MVDLNNLRSQTPSRSSSRRVQASRITSSEPPAGPKRSGLLDSVDLSSLKRKRPASQKAEHVAPTSTRTLRARSSQHKPSETSKRSGSATANTSTATPAKGASSSANKPKRKRARTASPSLLPAKEVPQKPTRKSTGTAPARPKDHTTNTGLLTPAWSAEFQSSATTNLSQGEKNVKGLRAPLASLPSKSIDKGKGKGKAREVENQAGPSADEDNDIHGSQRTEQTASARGTKRRKISSPAISLPGSPSQACSSPEIDAEDADSDLSFHMLDIPEVAALPWLPQEPSSPVRASGGPEASLYVPPGVLHLIENMKHALAMETTARHNAEARYAEEVRRRLDAECAAAELAEENRLLEREAKAWSSAAAETFADAFAQAFATSVSPARTGDADAATAAQHALRDIEQAIALAFPLNAESLVAALVPALTLTEGKGKGKVRDVERDTRELSPSVTEEPAATLERPTLSRASPRQMPSASVPSRSGGS</sequence>
<feature type="region of interest" description="Disordered" evidence="2">
    <location>
        <begin position="1"/>
        <end position="260"/>
    </location>
</feature>
<name>A0A401G815_9APHY</name>
<protein>
    <submittedName>
        <fullName evidence="3">Uncharacterized protein</fullName>
    </submittedName>
</protein>
<feature type="compositionally biased region" description="Basic and acidic residues" evidence="2">
    <location>
        <begin position="189"/>
        <end position="203"/>
    </location>
</feature>
<dbReference type="InParanoid" id="A0A401G815"/>
<evidence type="ECO:0000256" key="1">
    <source>
        <dbReference type="SAM" id="Coils"/>
    </source>
</evidence>
<feature type="compositionally biased region" description="Low complexity" evidence="2">
    <location>
        <begin position="85"/>
        <end position="98"/>
    </location>
</feature>
<dbReference type="Proteomes" id="UP000287166">
    <property type="component" value="Unassembled WGS sequence"/>
</dbReference>
<evidence type="ECO:0000313" key="4">
    <source>
        <dbReference type="Proteomes" id="UP000287166"/>
    </source>
</evidence>
<dbReference type="RefSeq" id="XP_027609215.1">
    <property type="nucleotide sequence ID" value="XM_027753414.1"/>
</dbReference>
<keyword evidence="4" id="KW-1185">Reference proteome</keyword>
<feature type="compositionally biased region" description="Polar residues" evidence="2">
    <location>
        <begin position="159"/>
        <end position="172"/>
    </location>
</feature>
<dbReference type="OrthoDB" id="2804662at2759"/>
<dbReference type="GeneID" id="38775219"/>
<evidence type="ECO:0000256" key="2">
    <source>
        <dbReference type="SAM" id="MobiDB-lite"/>
    </source>
</evidence>
<organism evidence="3 4">
    <name type="scientific">Sparassis crispa</name>
    <dbReference type="NCBI Taxonomy" id="139825"/>
    <lineage>
        <taxon>Eukaryota</taxon>
        <taxon>Fungi</taxon>
        <taxon>Dikarya</taxon>
        <taxon>Basidiomycota</taxon>
        <taxon>Agaricomycotina</taxon>
        <taxon>Agaricomycetes</taxon>
        <taxon>Polyporales</taxon>
        <taxon>Sparassidaceae</taxon>
        <taxon>Sparassis</taxon>
    </lineage>
</organism>
<keyword evidence="1" id="KW-0175">Coiled coil</keyword>